<dbReference type="AlphaFoldDB" id="A0AAX2HC08"/>
<sequence>MRQLHTYTNLYVQVNASEGPTCNAPSQARAMTIGKYYLNQDVIKIQIFTTQLALSEST</sequence>
<reference evidence="1 2" key="1">
    <citation type="submission" date="2017-08" db="EMBL/GenBank/DDBJ databases">
        <authorList>
            <person name="Chaillou S."/>
        </authorList>
    </citation>
    <scope>NUCLEOTIDE SEQUENCE [LARGE SCALE GENOMIC DNA]</scope>
    <source>
        <strain evidence="1 2">MFPA15A1205</strain>
    </source>
</reference>
<name>A0AAX2HC08_9PSED</name>
<protein>
    <submittedName>
        <fullName evidence="1">Uncharacterized protein</fullName>
    </submittedName>
</protein>
<accession>A0AAX2HC08</accession>
<evidence type="ECO:0000313" key="2">
    <source>
        <dbReference type="Proteomes" id="UP000219564"/>
    </source>
</evidence>
<organism evidence="1 2">
    <name type="scientific">Pseudomonas lundensis</name>
    <dbReference type="NCBI Taxonomy" id="86185"/>
    <lineage>
        <taxon>Bacteria</taxon>
        <taxon>Pseudomonadati</taxon>
        <taxon>Pseudomonadota</taxon>
        <taxon>Gammaproteobacteria</taxon>
        <taxon>Pseudomonadales</taxon>
        <taxon>Pseudomonadaceae</taxon>
        <taxon>Pseudomonas</taxon>
    </lineage>
</organism>
<gene>
    <name evidence="1" type="ORF">PLUA15_440037</name>
</gene>
<proteinExistence type="predicted"/>
<dbReference type="EMBL" id="OBKZ01000039">
    <property type="protein sequence ID" value="SOB53749.1"/>
    <property type="molecule type" value="Genomic_DNA"/>
</dbReference>
<comment type="caution">
    <text evidence="1">The sequence shown here is derived from an EMBL/GenBank/DDBJ whole genome shotgun (WGS) entry which is preliminary data.</text>
</comment>
<dbReference type="Proteomes" id="UP000219564">
    <property type="component" value="Unassembled WGS sequence"/>
</dbReference>
<evidence type="ECO:0000313" key="1">
    <source>
        <dbReference type="EMBL" id="SOB53749.1"/>
    </source>
</evidence>